<protein>
    <recommendedName>
        <fullName evidence="3">Reverse transcriptase domain-containing protein</fullName>
    </recommendedName>
</protein>
<proteinExistence type="predicted"/>
<evidence type="ECO:0000313" key="1">
    <source>
        <dbReference type="EMBL" id="KAK3100198.1"/>
    </source>
</evidence>
<gene>
    <name evidence="1" type="ORF">FSP39_016048</name>
</gene>
<evidence type="ECO:0000313" key="2">
    <source>
        <dbReference type="Proteomes" id="UP001186944"/>
    </source>
</evidence>
<dbReference type="EMBL" id="VSWD01000006">
    <property type="protein sequence ID" value="KAK3100198.1"/>
    <property type="molecule type" value="Genomic_DNA"/>
</dbReference>
<dbReference type="PANTHER" id="PTHR31635:SF196">
    <property type="entry name" value="REVERSE TRANSCRIPTASE DOMAIN-CONTAINING PROTEIN-RELATED"/>
    <property type="match status" value="1"/>
</dbReference>
<dbReference type="Proteomes" id="UP001186944">
    <property type="component" value="Unassembled WGS sequence"/>
</dbReference>
<reference evidence="1" key="1">
    <citation type="submission" date="2019-08" db="EMBL/GenBank/DDBJ databases">
        <title>The improved chromosome-level genome for the pearl oyster Pinctada fucata martensii using PacBio sequencing and Hi-C.</title>
        <authorList>
            <person name="Zheng Z."/>
        </authorList>
    </citation>
    <scope>NUCLEOTIDE SEQUENCE</scope>
    <source>
        <strain evidence="1">ZZ-2019</strain>
        <tissue evidence="1">Adductor muscle</tissue>
    </source>
</reference>
<keyword evidence="2" id="KW-1185">Reference proteome</keyword>
<dbReference type="AlphaFoldDB" id="A0AA88YIT4"/>
<accession>A0AA88YIT4</accession>
<evidence type="ECO:0008006" key="3">
    <source>
        <dbReference type="Google" id="ProtNLM"/>
    </source>
</evidence>
<comment type="caution">
    <text evidence="1">The sequence shown here is derived from an EMBL/GenBank/DDBJ whole genome shotgun (WGS) entry which is preliminary data.</text>
</comment>
<sequence>MAARLRQSKNIKGIRIHNNQEKEFKISQLADDTTLFLRTKADITKALNLIEEFGTLSGLILNRSKCQGLKLGGKEIIEDDFEEIDWESKLIKALGIYFGKDCEIAINENWERKIVKIEKIITAWFKRKLTMIGKIQIINSLIISQLTHLVTVMPLPSVF</sequence>
<name>A0AA88YIT4_PINIB</name>
<dbReference type="PANTHER" id="PTHR31635">
    <property type="entry name" value="REVERSE TRANSCRIPTASE DOMAIN-CONTAINING PROTEIN-RELATED"/>
    <property type="match status" value="1"/>
</dbReference>
<organism evidence="1 2">
    <name type="scientific">Pinctada imbricata</name>
    <name type="common">Atlantic pearl-oyster</name>
    <name type="synonym">Pinctada martensii</name>
    <dbReference type="NCBI Taxonomy" id="66713"/>
    <lineage>
        <taxon>Eukaryota</taxon>
        <taxon>Metazoa</taxon>
        <taxon>Spiralia</taxon>
        <taxon>Lophotrochozoa</taxon>
        <taxon>Mollusca</taxon>
        <taxon>Bivalvia</taxon>
        <taxon>Autobranchia</taxon>
        <taxon>Pteriomorphia</taxon>
        <taxon>Pterioida</taxon>
        <taxon>Pterioidea</taxon>
        <taxon>Pteriidae</taxon>
        <taxon>Pinctada</taxon>
    </lineage>
</organism>